<keyword evidence="3 6" id="KW-1133">Transmembrane helix</keyword>
<proteinExistence type="predicted"/>
<evidence type="ECO:0000256" key="3">
    <source>
        <dbReference type="ARBA" id="ARBA00022989"/>
    </source>
</evidence>
<feature type="compositionally biased region" description="Polar residues" evidence="5">
    <location>
        <begin position="140"/>
        <end position="158"/>
    </location>
</feature>
<reference evidence="7" key="1">
    <citation type="submission" date="2020-07" db="EMBL/GenBank/DDBJ databases">
        <authorList>
            <person name="Nieuwenhuis M."/>
            <person name="Van De Peppel L.J.J."/>
        </authorList>
    </citation>
    <scope>NUCLEOTIDE SEQUENCE</scope>
    <source>
        <strain evidence="7">AP01</strain>
        <tissue evidence="7">Mycelium</tissue>
    </source>
</reference>
<dbReference type="GO" id="GO:0016020">
    <property type="term" value="C:membrane"/>
    <property type="evidence" value="ECO:0007669"/>
    <property type="project" value="UniProtKB-SubCell"/>
</dbReference>
<evidence type="ECO:0000256" key="5">
    <source>
        <dbReference type="SAM" id="MobiDB-lite"/>
    </source>
</evidence>
<evidence type="ECO:0000256" key="1">
    <source>
        <dbReference type="ARBA" id="ARBA00004167"/>
    </source>
</evidence>
<organism evidence="7 8">
    <name type="scientific">Asterophora parasitica</name>
    <dbReference type="NCBI Taxonomy" id="117018"/>
    <lineage>
        <taxon>Eukaryota</taxon>
        <taxon>Fungi</taxon>
        <taxon>Dikarya</taxon>
        <taxon>Basidiomycota</taxon>
        <taxon>Agaricomycotina</taxon>
        <taxon>Agaricomycetes</taxon>
        <taxon>Agaricomycetidae</taxon>
        <taxon>Agaricales</taxon>
        <taxon>Tricholomatineae</taxon>
        <taxon>Lyophyllaceae</taxon>
        <taxon>Asterophora</taxon>
    </lineage>
</organism>
<evidence type="ECO:0000313" key="8">
    <source>
        <dbReference type="Proteomes" id="UP000775547"/>
    </source>
</evidence>
<dbReference type="AlphaFoldDB" id="A0A9P7GCC7"/>
<accession>A0A9P7GCC7</accession>
<comment type="subcellular location">
    <subcellularLocation>
        <location evidence="1">Membrane</location>
        <topology evidence="1">Single-pass membrane protein</topology>
    </subcellularLocation>
</comment>
<protein>
    <submittedName>
        <fullName evidence="7">Uncharacterized protein</fullName>
    </submittedName>
</protein>
<evidence type="ECO:0000256" key="6">
    <source>
        <dbReference type="SAM" id="Phobius"/>
    </source>
</evidence>
<dbReference type="InterPro" id="IPR051694">
    <property type="entry name" value="Immunoregulatory_rcpt-like"/>
</dbReference>
<reference evidence="7" key="2">
    <citation type="submission" date="2021-10" db="EMBL/GenBank/DDBJ databases">
        <title>Phylogenomics reveals ancestral predisposition of the termite-cultivated fungus Termitomyces towards a domesticated lifestyle.</title>
        <authorList>
            <person name="Auxier B."/>
            <person name="Grum-Grzhimaylo A."/>
            <person name="Cardenas M.E."/>
            <person name="Lodge J.D."/>
            <person name="Laessoe T."/>
            <person name="Pedersen O."/>
            <person name="Smith M.E."/>
            <person name="Kuyper T.W."/>
            <person name="Franco-Molano E.A."/>
            <person name="Baroni T.J."/>
            <person name="Aanen D.K."/>
        </authorList>
    </citation>
    <scope>NUCLEOTIDE SEQUENCE</scope>
    <source>
        <strain evidence="7">AP01</strain>
        <tissue evidence="7">Mycelium</tissue>
    </source>
</reference>
<evidence type="ECO:0000256" key="2">
    <source>
        <dbReference type="ARBA" id="ARBA00022692"/>
    </source>
</evidence>
<feature type="region of interest" description="Disordered" evidence="5">
    <location>
        <begin position="112"/>
        <end position="177"/>
    </location>
</feature>
<dbReference type="EMBL" id="JABCKV010000005">
    <property type="protein sequence ID" value="KAG5647957.1"/>
    <property type="molecule type" value="Genomic_DNA"/>
</dbReference>
<sequence length="340" mass="36122">MSRITTPGPTGILSLSTVTSIFTSTASDGHIITITETNINQTLSPNNNTNSNKDSQFFHNTGAVAGVFVVVGLAAASILLWILFAVRRRRRTRRIEHDTAVSATLAAAGFHRTPLNDDDDDLNNHPRSRYGSPAVEMHQRSSTGSGFASAAPSGTRTSHGYMDVPYPDDPEAFNPYQDYVVPPNAAIPSGANPPPVAFYNGPYRSRNASVGSGSAGDHGNRHSASQSGSYEPLLANYYRPSTSPPLASPPLPTAGPPNPPPRNPARLSDAGRGPSTIVHPQNISPGDSLPKGGSSVYSADSVGDDRLDPGLRQRLNADTFERDLRDDEDYSRPVLGVSLP</sequence>
<dbReference type="PANTHER" id="PTHR15549">
    <property type="entry name" value="PAIRED IMMUNOGLOBULIN-LIKE TYPE 2 RECEPTOR"/>
    <property type="match status" value="1"/>
</dbReference>
<dbReference type="OrthoDB" id="3256702at2759"/>
<evidence type="ECO:0000313" key="7">
    <source>
        <dbReference type="EMBL" id="KAG5647957.1"/>
    </source>
</evidence>
<gene>
    <name evidence="7" type="ORF">DXG03_006991</name>
</gene>
<name>A0A9P7GCC7_9AGAR</name>
<feature type="region of interest" description="Disordered" evidence="5">
    <location>
        <begin position="209"/>
        <end position="228"/>
    </location>
</feature>
<dbReference type="Proteomes" id="UP000775547">
    <property type="component" value="Unassembled WGS sequence"/>
</dbReference>
<keyword evidence="4 6" id="KW-0472">Membrane</keyword>
<keyword evidence="8" id="KW-1185">Reference proteome</keyword>
<feature type="transmembrane region" description="Helical" evidence="6">
    <location>
        <begin position="63"/>
        <end position="86"/>
    </location>
</feature>
<feature type="region of interest" description="Disordered" evidence="5">
    <location>
        <begin position="235"/>
        <end position="314"/>
    </location>
</feature>
<dbReference type="GO" id="GO:0071944">
    <property type="term" value="C:cell periphery"/>
    <property type="evidence" value="ECO:0007669"/>
    <property type="project" value="UniProtKB-ARBA"/>
</dbReference>
<feature type="compositionally biased region" description="Pro residues" evidence="5">
    <location>
        <begin position="242"/>
        <end position="263"/>
    </location>
</feature>
<comment type="caution">
    <text evidence="7">The sequence shown here is derived from an EMBL/GenBank/DDBJ whole genome shotgun (WGS) entry which is preliminary data.</text>
</comment>
<keyword evidence="2 6" id="KW-0812">Transmembrane</keyword>
<evidence type="ECO:0000256" key="4">
    <source>
        <dbReference type="ARBA" id="ARBA00023136"/>
    </source>
</evidence>